<dbReference type="Proteomes" id="UP000249299">
    <property type="component" value="Unassembled WGS sequence"/>
</dbReference>
<proteinExistence type="inferred from homology"/>
<evidence type="ECO:0000313" key="10">
    <source>
        <dbReference type="Proteomes" id="UP000249299"/>
    </source>
</evidence>
<dbReference type="AlphaFoldDB" id="A0A327JG66"/>
<sequence>MDMIARLRYPGFSAVALVCCLVAPPAIAQSAWETIEQRPPRLGSYVTPSKKTPGLLYLAPPGAAMPDRSGAVAPPPVPPMPPTVPQVSQAPASGTASADGGLQPWSDAWARDCARRYPSFDRKTGTYRSPAGHYEFCE</sequence>
<dbReference type="RefSeq" id="WP_111435832.1">
    <property type="nucleotide sequence ID" value="NZ_NPEV01000048.1"/>
</dbReference>
<evidence type="ECO:0000256" key="4">
    <source>
        <dbReference type="ARBA" id="ARBA00022475"/>
    </source>
</evidence>
<feature type="region of interest" description="Disordered" evidence="7">
    <location>
        <begin position="66"/>
        <end position="103"/>
    </location>
</feature>
<protein>
    <recommendedName>
        <fullName evidence="3">Lectin-like protein BA14k</fullName>
    </recommendedName>
</protein>
<keyword evidence="8" id="KW-0732">Signal</keyword>
<feature type="compositionally biased region" description="Pro residues" evidence="7">
    <location>
        <begin position="73"/>
        <end position="84"/>
    </location>
</feature>
<feature type="signal peptide" evidence="8">
    <location>
        <begin position="1"/>
        <end position="28"/>
    </location>
</feature>
<gene>
    <name evidence="9" type="ORF">CH339_18260</name>
</gene>
<evidence type="ECO:0000256" key="8">
    <source>
        <dbReference type="SAM" id="SignalP"/>
    </source>
</evidence>
<keyword evidence="4" id="KW-1003">Cell membrane</keyword>
<comment type="function">
    <text evidence="6">Has immunoglobulin-binding and hemagglutination properties, and can bind to mannose. Essential for virulence. May be involved in LPS biosynthesis or polysaccharide transport.</text>
</comment>
<accession>A0A327JG66</accession>
<keyword evidence="5" id="KW-0430">Lectin</keyword>
<evidence type="ECO:0000256" key="7">
    <source>
        <dbReference type="SAM" id="MobiDB-lite"/>
    </source>
</evidence>
<organism evidence="9 10">
    <name type="scientific">Rhodobium orientis</name>
    <dbReference type="NCBI Taxonomy" id="34017"/>
    <lineage>
        <taxon>Bacteria</taxon>
        <taxon>Pseudomonadati</taxon>
        <taxon>Pseudomonadota</taxon>
        <taxon>Alphaproteobacteria</taxon>
        <taxon>Hyphomicrobiales</taxon>
        <taxon>Rhodobiaceae</taxon>
        <taxon>Rhodobium</taxon>
    </lineage>
</organism>
<dbReference type="GO" id="GO:0016020">
    <property type="term" value="C:membrane"/>
    <property type="evidence" value="ECO:0007669"/>
    <property type="project" value="UniProtKB-SubCell"/>
</dbReference>
<reference evidence="9 10" key="1">
    <citation type="submission" date="2017-07" db="EMBL/GenBank/DDBJ databases">
        <title>Draft Genome Sequences of Select Purple Nonsulfur Bacteria.</title>
        <authorList>
            <person name="Lasarre B."/>
            <person name="Mckinlay J.B."/>
        </authorList>
    </citation>
    <scope>NUCLEOTIDE SEQUENCE [LARGE SCALE GENOMIC DNA]</scope>
    <source>
        <strain evidence="9 10">DSM 11290</strain>
    </source>
</reference>
<comment type="subcellular location">
    <subcellularLocation>
        <location evidence="1">Membrane</location>
        <topology evidence="1">Single-pass membrane protein</topology>
    </subcellularLocation>
</comment>
<keyword evidence="10" id="KW-1185">Reference proteome</keyword>
<feature type="chain" id="PRO_5016430543" description="Lectin-like protein BA14k" evidence="8">
    <location>
        <begin position="29"/>
        <end position="138"/>
    </location>
</feature>
<dbReference type="InterPro" id="IPR012413">
    <property type="entry name" value="BA14K"/>
</dbReference>
<evidence type="ECO:0000256" key="6">
    <source>
        <dbReference type="ARBA" id="ARBA00025321"/>
    </source>
</evidence>
<keyword evidence="4" id="KW-0472">Membrane</keyword>
<dbReference type="Pfam" id="PF07886">
    <property type="entry name" value="BA14K"/>
    <property type="match status" value="1"/>
</dbReference>
<dbReference type="GO" id="GO:0030246">
    <property type="term" value="F:carbohydrate binding"/>
    <property type="evidence" value="ECO:0007669"/>
    <property type="project" value="UniProtKB-KW"/>
</dbReference>
<dbReference type="OrthoDB" id="7889197at2"/>
<dbReference type="EMBL" id="NPEV01000048">
    <property type="protein sequence ID" value="RAI25397.1"/>
    <property type="molecule type" value="Genomic_DNA"/>
</dbReference>
<evidence type="ECO:0000256" key="2">
    <source>
        <dbReference type="ARBA" id="ARBA00010270"/>
    </source>
</evidence>
<name>A0A327JG66_9HYPH</name>
<evidence type="ECO:0000256" key="5">
    <source>
        <dbReference type="ARBA" id="ARBA00022734"/>
    </source>
</evidence>
<evidence type="ECO:0000313" key="9">
    <source>
        <dbReference type="EMBL" id="RAI25397.1"/>
    </source>
</evidence>
<comment type="similarity">
    <text evidence="2">Belongs to the BA14k family.</text>
</comment>
<evidence type="ECO:0000256" key="3">
    <source>
        <dbReference type="ARBA" id="ARBA00020552"/>
    </source>
</evidence>
<comment type="caution">
    <text evidence="9">The sequence shown here is derived from an EMBL/GenBank/DDBJ whole genome shotgun (WGS) entry which is preliminary data.</text>
</comment>
<evidence type="ECO:0000256" key="1">
    <source>
        <dbReference type="ARBA" id="ARBA00004167"/>
    </source>
</evidence>